<reference evidence="2" key="2">
    <citation type="submission" date="2014-07" db="EMBL/GenBank/DDBJ databases">
        <authorList>
            <person name="Hull J."/>
        </authorList>
    </citation>
    <scope>NUCLEOTIDE SEQUENCE</scope>
</reference>
<reference evidence="2" key="1">
    <citation type="journal article" date="2014" name="PLoS ONE">
        <title>Transcriptome-Based Identification of ABC Transporters in the Western Tarnished Plant Bug Lygus hesperus.</title>
        <authorList>
            <person name="Hull J.J."/>
            <person name="Chaney K."/>
            <person name="Geib S.M."/>
            <person name="Fabrick J.A."/>
            <person name="Brent C.S."/>
            <person name="Walsh D."/>
            <person name="Lavine L.C."/>
        </authorList>
    </citation>
    <scope>NUCLEOTIDE SEQUENCE</scope>
</reference>
<keyword evidence="1" id="KW-0472">Membrane</keyword>
<keyword evidence="1" id="KW-0812">Transmembrane</keyword>
<dbReference type="EMBL" id="GBRD01002993">
    <property type="protein sequence ID" value="JAG62828.1"/>
    <property type="molecule type" value="Transcribed_RNA"/>
</dbReference>
<evidence type="ECO:0000313" key="3">
    <source>
        <dbReference type="EMBL" id="JAG62828.1"/>
    </source>
</evidence>
<dbReference type="EMBL" id="GBHO01045156">
    <property type="protein sequence ID" value="JAF98447.1"/>
    <property type="molecule type" value="Transcribed_RNA"/>
</dbReference>
<evidence type="ECO:0000256" key="1">
    <source>
        <dbReference type="SAM" id="Phobius"/>
    </source>
</evidence>
<gene>
    <name evidence="2" type="primary">ELOVL5</name>
    <name evidence="2" type="ORF">CM83_99235</name>
</gene>
<sequence>MVSTQCVGQLLKNMLFTATIWYLKDGFCCACEMYTTGVTAWLLLAACIFWLSPRNFMPEVLDVCDGIRPLFNALAVVFFTYIMLCYLWVGLLTALSMVFCYIDRTARKAGFPVLTDNILFTLKPNGGYLNLIEVLAFSLCTSAAVWWFNTCENLTEECDEDDDERD</sequence>
<feature type="transmembrane region" description="Helical" evidence="1">
    <location>
        <begin position="71"/>
        <end position="102"/>
    </location>
</feature>
<proteinExistence type="predicted"/>
<reference evidence="3" key="3">
    <citation type="submission" date="2014-09" db="EMBL/GenBank/DDBJ databases">
        <authorList>
            <person name="Magalhaes I.L.F."/>
            <person name="Oliveira U."/>
            <person name="Santos F.R."/>
            <person name="Vidigal T.H.D.A."/>
            <person name="Brescovit A.D."/>
            <person name="Santos A.J."/>
        </authorList>
    </citation>
    <scope>NUCLEOTIDE SEQUENCE</scope>
</reference>
<feature type="transmembrane region" description="Helical" evidence="1">
    <location>
        <begin position="33"/>
        <end position="51"/>
    </location>
</feature>
<accession>A0A0A9VW54</accession>
<organism evidence="2">
    <name type="scientific">Lygus hesperus</name>
    <name type="common">Western plant bug</name>
    <dbReference type="NCBI Taxonomy" id="30085"/>
    <lineage>
        <taxon>Eukaryota</taxon>
        <taxon>Metazoa</taxon>
        <taxon>Ecdysozoa</taxon>
        <taxon>Arthropoda</taxon>
        <taxon>Hexapoda</taxon>
        <taxon>Insecta</taxon>
        <taxon>Pterygota</taxon>
        <taxon>Neoptera</taxon>
        <taxon>Paraneoptera</taxon>
        <taxon>Hemiptera</taxon>
        <taxon>Heteroptera</taxon>
        <taxon>Panheteroptera</taxon>
        <taxon>Cimicomorpha</taxon>
        <taxon>Miridae</taxon>
        <taxon>Mirini</taxon>
        <taxon>Lygus</taxon>
    </lineage>
</organism>
<name>A0A0A9VW54_LYGHE</name>
<dbReference type="AlphaFoldDB" id="A0A0A9VW54"/>
<evidence type="ECO:0000313" key="2">
    <source>
        <dbReference type="EMBL" id="JAF98447.1"/>
    </source>
</evidence>
<protein>
    <submittedName>
        <fullName evidence="2">Elongation of very long chain fatty acids protein 5</fullName>
    </submittedName>
</protein>
<keyword evidence="1" id="KW-1133">Transmembrane helix</keyword>
<feature type="transmembrane region" description="Helical" evidence="1">
    <location>
        <begin position="128"/>
        <end position="148"/>
    </location>
</feature>